<dbReference type="InterPro" id="IPR050142">
    <property type="entry name" value="MADS-box/MEF2_TF"/>
</dbReference>
<dbReference type="InterPro" id="IPR002100">
    <property type="entry name" value="TF_MADSbox"/>
</dbReference>
<dbReference type="GO" id="GO:0000981">
    <property type="term" value="F:DNA-binding transcription factor activity, RNA polymerase II-specific"/>
    <property type="evidence" value="ECO:0007669"/>
    <property type="project" value="InterPro"/>
</dbReference>
<gene>
    <name evidence="8" type="ORF">POLS_LOCUS8339</name>
</gene>
<accession>A0A9W4I2L2</accession>
<dbReference type="Proteomes" id="UP001153618">
    <property type="component" value="Unassembled WGS sequence"/>
</dbReference>
<feature type="domain" description="MADS-box" evidence="7">
    <location>
        <begin position="74"/>
        <end position="134"/>
    </location>
</feature>
<dbReference type="CDD" id="cd00266">
    <property type="entry name" value="MADS_SRF_like"/>
    <property type="match status" value="1"/>
</dbReference>
<evidence type="ECO:0000256" key="5">
    <source>
        <dbReference type="ARBA" id="ARBA00023242"/>
    </source>
</evidence>
<comment type="subcellular location">
    <subcellularLocation>
        <location evidence="1">Nucleus</location>
    </subcellularLocation>
</comment>
<dbReference type="EMBL" id="CAJVOS010000060">
    <property type="protein sequence ID" value="CAG8231561.1"/>
    <property type="molecule type" value="Genomic_DNA"/>
</dbReference>
<comment type="caution">
    <text evidence="8">The sequence shown here is derived from an EMBL/GenBank/DDBJ whole genome shotgun (WGS) entry which is preliminary data.</text>
</comment>
<evidence type="ECO:0000313" key="8">
    <source>
        <dbReference type="EMBL" id="CAG8231561.1"/>
    </source>
</evidence>
<dbReference type="SUPFAM" id="SSF55455">
    <property type="entry name" value="SRF-like"/>
    <property type="match status" value="1"/>
</dbReference>
<reference evidence="8" key="1">
    <citation type="submission" date="2021-07" db="EMBL/GenBank/DDBJ databases">
        <authorList>
            <person name="Branca A.L. A."/>
        </authorList>
    </citation>
    <scope>NUCLEOTIDE SEQUENCE</scope>
</reference>
<name>A0A9W4I2L2_PENOL</name>
<dbReference type="OrthoDB" id="2284405at2759"/>
<feature type="compositionally biased region" description="Low complexity" evidence="6">
    <location>
        <begin position="211"/>
        <end position="221"/>
    </location>
</feature>
<dbReference type="Pfam" id="PF00319">
    <property type="entry name" value="SRF-TF"/>
    <property type="match status" value="1"/>
</dbReference>
<dbReference type="GO" id="GO:0045944">
    <property type="term" value="P:positive regulation of transcription by RNA polymerase II"/>
    <property type="evidence" value="ECO:0007669"/>
    <property type="project" value="InterPro"/>
</dbReference>
<evidence type="ECO:0000256" key="1">
    <source>
        <dbReference type="ARBA" id="ARBA00004123"/>
    </source>
</evidence>
<dbReference type="GO" id="GO:0000987">
    <property type="term" value="F:cis-regulatory region sequence-specific DNA binding"/>
    <property type="evidence" value="ECO:0007669"/>
    <property type="project" value="InterPro"/>
</dbReference>
<sequence>MDRSHPPLCTSPFGNLQLHHFRSLLTGFSCFIMSAVDEKLSPGHDDLPGNDGRGTKRNRMSADDEDDDDDKPGRERRKIEIKFIQDKSRRHITFSKRKAGIMKKAYELSVLTGTQVLLLVVSETGLVYTFTTPKLQPLVTKAEGKNLIQACLNAPDPTANENGDVAPDVAPEAPEDVAHNVNAPQANMRPGLHPGYMTNEQQQQMAYYQNLQQQQQQGGQYPMPVSGRMPPQHQPTA</sequence>
<evidence type="ECO:0000259" key="7">
    <source>
        <dbReference type="PROSITE" id="PS50066"/>
    </source>
</evidence>
<evidence type="ECO:0000256" key="2">
    <source>
        <dbReference type="ARBA" id="ARBA00023015"/>
    </source>
</evidence>
<feature type="region of interest" description="Disordered" evidence="6">
    <location>
        <begin position="211"/>
        <end position="237"/>
    </location>
</feature>
<keyword evidence="3" id="KW-0238">DNA-binding</keyword>
<feature type="region of interest" description="Disordered" evidence="6">
    <location>
        <begin position="42"/>
        <end position="77"/>
    </location>
</feature>
<dbReference type="PROSITE" id="PS50066">
    <property type="entry name" value="MADS_BOX_2"/>
    <property type="match status" value="1"/>
</dbReference>
<dbReference type="GO" id="GO:0005634">
    <property type="term" value="C:nucleus"/>
    <property type="evidence" value="ECO:0007669"/>
    <property type="project" value="UniProtKB-SubCell"/>
</dbReference>
<proteinExistence type="predicted"/>
<dbReference type="AlphaFoldDB" id="A0A9W4I2L2"/>
<dbReference type="FunFam" id="3.40.1810.10:FF:000002">
    <property type="entry name" value="Serum response factor b"/>
    <property type="match status" value="1"/>
</dbReference>
<evidence type="ECO:0000313" key="9">
    <source>
        <dbReference type="Proteomes" id="UP001153618"/>
    </source>
</evidence>
<evidence type="ECO:0000256" key="4">
    <source>
        <dbReference type="ARBA" id="ARBA00023163"/>
    </source>
</evidence>
<protein>
    <recommendedName>
        <fullName evidence="7">MADS-box domain-containing protein</fullName>
    </recommendedName>
</protein>
<dbReference type="GO" id="GO:0046983">
    <property type="term" value="F:protein dimerization activity"/>
    <property type="evidence" value="ECO:0007669"/>
    <property type="project" value="InterPro"/>
</dbReference>
<dbReference type="InterPro" id="IPR036879">
    <property type="entry name" value="TF_MADSbox_sf"/>
</dbReference>
<keyword evidence="5" id="KW-0539">Nucleus</keyword>
<dbReference type="PRINTS" id="PR00404">
    <property type="entry name" value="MADSDOMAIN"/>
</dbReference>
<dbReference type="PANTHER" id="PTHR48019">
    <property type="entry name" value="SERUM RESPONSE FACTOR HOMOLOG"/>
    <property type="match status" value="1"/>
</dbReference>
<dbReference type="InterPro" id="IPR033897">
    <property type="entry name" value="SRF-like_MADS-box"/>
</dbReference>
<dbReference type="SMART" id="SM00432">
    <property type="entry name" value="MADS"/>
    <property type="match status" value="1"/>
</dbReference>
<keyword evidence="2" id="KW-0805">Transcription regulation</keyword>
<evidence type="ECO:0000256" key="6">
    <source>
        <dbReference type="SAM" id="MobiDB-lite"/>
    </source>
</evidence>
<dbReference type="PROSITE" id="PS00350">
    <property type="entry name" value="MADS_BOX_1"/>
    <property type="match status" value="1"/>
</dbReference>
<organism evidence="8 9">
    <name type="scientific">Penicillium olsonii</name>
    <dbReference type="NCBI Taxonomy" id="99116"/>
    <lineage>
        <taxon>Eukaryota</taxon>
        <taxon>Fungi</taxon>
        <taxon>Dikarya</taxon>
        <taxon>Ascomycota</taxon>
        <taxon>Pezizomycotina</taxon>
        <taxon>Eurotiomycetes</taxon>
        <taxon>Eurotiomycetidae</taxon>
        <taxon>Eurotiales</taxon>
        <taxon>Aspergillaceae</taxon>
        <taxon>Penicillium</taxon>
    </lineage>
</organism>
<keyword evidence="4" id="KW-0804">Transcription</keyword>
<keyword evidence="9" id="KW-1185">Reference proteome</keyword>
<evidence type="ECO:0000256" key="3">
    <source>
        <dbReference type="ARBA" id="ARBA00023125"/>
    </source>
</evidence>
<dbReference type="Gene3D" id="3.40.1810.10">
    <property type="entry name" value="Transcription factor, MADS-box"/>
    <property type="match status" value="1"/>
</dbReference>